<keyword evidence="6 10" id="KW-0326">Glycosidase</keyword>
<accession>A0A1R0Z9E1</accession>
<feature type="domain" description="Glycosyl hydrolase family 4 C-terminal" evidence="11">
    <location>
        <begin position="212"/>
        <end position="421"/>
    </location>
</feature>
<evidence type="ECO:0000256" key="6">
    <source>
        <dbReference type="ARBA" id="ARBA00023295"/>
    </source>
</evidence>
<evidence type="ECO:0000256" key="10">
    <source>
        <dbReference type="RuleBase" id="RU361152"/>
    </source>
</evidence>
<keyword evidence="2 8" id="KW-0479">Metal-binding</keyword>
<evidence type="ECO:0000313" key="15">
    <source>
        <dbReference type="Proteomes" id="UP000187425"/>
    </source>
</evidence>
<dbReference type="Gene3D" id="3.40.50.720">
    <property type="entry name" value="NAD(P)-binding Rossmann-like Domain"/>
    <property type="match status" value="1"/>
</dbReference>
<dbReference type="Pfam" id="PF11975">
    <property type="entry name" value="Glyco_hydro_4C"/>
    <property type="match status" value="1"/>
</dbReference>
<evidence type="ECO:0000313" key="14">
    <source>
        <dbReference type="Proteomes" id="UP000187313"/>
    </source>
</evidence>
<evidence type="ECO:0000256" key="9">
    <source>
        <dbReference type="PIRSR" id="PIRSR601088-4"/>
    </source>
</evidence>
<dbReference type="InterPro" id="IPR022616">
    <property type="entry name" value="Glyco_hydro_4_C"/>
</dbReference>
<dbReference type="Proteomes" id="UP000187425">
    <property type="component" value="Unassembled WGS sequence"/>
</dbReference>
<evidence type="ECO:0000313" key="13">
    <source>
        <dbReference type="EMBL" id="OME64881.1"/>
    </source>
</evidence>
<feature type="binding site" evidence="8">
    <location>
        <position position="217"/>
    </location>
    <ligand>
        <name>Mn(2+)</name>
        <dbReference type="ChEBI" id="CHEBI:29035"/>
    </ligand>
</feature>
<evidence type="ECO:0000256" key="2">
    <source>
        <dbReference type="ARBA" id="ARBA00022723"/>
    </source>
</evidence>
<protein>
    <submittedName>
        <fullName evidence="13">6-phospho-beta-glucosidase</fullName>
    </submittedName>
</protein>
<dbReference type="SUPFAM" id="SSF51735">
    <property type="entry name" value="NAD(P)-binding Rossmann-fold domains"/>
    <property type="match status" value="1"/>
</dbReference>
<dbReference type="InterPro" id="IPR015955">
    <property type="entry name" value="Lactate_DH/Glyco_Ohase_4_C"/>
</dbReference>
<sequence>MNRSNKQKRQEWLILATNQGLKIAVIGGGSSYTPELVEGFILHYKELPVRELWLVDIEPGLRKLNIVGNLAKRMVEKSGLPIEVHLTTDRRKAIEGADFVSTQMRVGMLDARARDESIPLKYGVIGQETTGPGGMMKALRTIPVILDVCRDIEELAPNAWLLNFTNPAGMVTEAVLKYSKVKSIGLCNAPIGLIKQVSAKYNVAADRVYAEFVGLNHLHWITRIDVEGEDKLDDMLTEGYSAKNVPAREWNPEFLKSLRAVPSYYLKYFYMTDAMLEEQMESFKQGINRAEVVKRVEEELFELYANLELSEKPKQLEQRGGAFYSEAAVNLMRSLYNGSNDIQTLNVANRGILDFLPDDASIEVNCVVTKNGPLPLPLTKIPPMAKGLIHAVKTYEQLAIDAAVTGDRALALQAMVHHPLVPSVDVAVRMLDEMLEANKEFLPNFFTK</sequence>
<dbReference type="InterPro" id="IPR019802">
    <property type="entry name" value="GlycHydrolase_4_CS"/>
</dbReference>
<feature type="binding site" evidence="7">
    <location>
        <position position="166"/>
    </location>
    <ligand>
        <name>substrate</name>
    </ligand>
</feature>
<dbReference type="PROSITE" id="PS01324">
    <property type="entry name" value="GLYCOSYL_HYDROL_F4"/>
    <property type="match status" value="1"/>
</dbReference>
<dbReference type="PANTHER" id="PTHR32092">
    <property type="entry name" value="6-PHOSPHO-BETA-GLUCOSIDASE-RELATED"/>
    <property type="match status" value="1"/>
</dbReference>
<evidence type="ECO:0000256" key="1">
    <source>
        <dbReference type="ARBA" id="ARBA00010141"/>
    </source>
</evidence>
<dbReference type="SUPFAM" id="SSF56327">
    <property type="entry name" value="LDH C-terminal domain-like"/>
    <property type="match status" value="1"/>
</dbReference>
<keyword evidence="8" id="KW-0533">Nickel</keyword>
<dbReference type="AlphaFoldDB" id="A0A1R0Z9E1"/>
<reference evidence="13 15" key="1">
    <citation type="submission" date="2016-11" db="EMBL/GenBank/DDBJ databases">
        <title>Paenibacillus species isolates.</title>
        <authorList>
            <person name="Beno S.M."/>
        </authorList>
    </citation>
    <scope>NUCLEOTIDE SEQUENCE [LARGE SCALE GENOMIC DNA]</scope>
    <source>
        <strain evidence="13 15">FSL H7-0443</strain>
        <strain evidence="12 14">FSL R5-0923</strain>
    </source>
</reference>
<dbReference type="OrthoDB" id="9808275at2"/>
<dbReference type="EMBL" id="MPTD01000012">
    <property type="protein sequence ID" value="OMD49714.1"/>
    <property type="molecule type" value="Genomic_DNA"/>
</dbReference>
<dbReference type="InterPro" id="IPR036291">
    <property type="entry name" value="NAD(P)-bd_dom_sf"/>
</dbReference>
<keyword evidence="3 10" id="KW-0378">Hydrolase</keyword>
<evidence type="ECO:0000259" key="11">
    <source>
        <dbReference type="Pfam" id="PF11975"/>
    </source>
</evidence>
<keyword evidence="14" id="KW-1185">Reference proteome</keyword>
<evidence type="ECO:0000256" key="3">
    <source>
        <dbReference type="ARBA" id="ARBA00022801"/>
    </source>
</evidence>
<evidence type="ECO:0000256" key="8">
    <source>
        <dbReference type="PIRSR" id="PIRSR601088-3"/>
    </source>
</evidence>
<dbReference type="CDD" id="cd05296">
    <property type="entry name" value="GH4_P_beta_glucosidase"/>
    <property type="match status" value="1"/>
</dbReference>
<organism evidence="13 15">
    <name type="scientific">Paenibacillus odorifer</name>
    <dbReference type="NCBI Taxonomy" id="189426"/>
    <lineage>
        <taxon>Bacteria</taxon>
        <taxon>Bacillati</taxon>
        <taxon>Bacillota</taxon>
        <taxon>Bacilli</taxon>
        <taxon>Bacillales</taxon>
        <taxon>Paenibacillaceae</taxon>
        <taxon>Paenibacillus</taxon>
    </lineage>
</organism>
<comment type="similarity">
    <text evidence="1 10">Belongs to the glycosyl hydrolase 4 family.</text>
</comment>
<feature type="site" description="Increases basicity of active site Tyr" evidence="9">
    <location>
        <position position="128"/>
    </location>
</feature>
<keyword evidence="8" id="KW-0170">Cobalt</keyword>
<evidence type="ECO:0000313" key="12">
    <source>
        <dbReference type="EMBL" id="OMD49714.1"/>
    </source>
</evidence>
<dbReference type="GO" id="GO:0046872">
    <property type="term" value="F:metal ion binding"/>
    <property type="evidence" value="ECO:0007669"/>
    <property type="project" value="UniProtKB-KW"/>
</dbReference>
<evidence type="ECO:0000256" key="4">
    <source>
        <dbReference type="ARBA" id="ARBA00023027"/>
    </source>
</evidence>
<keyword evidence="5 8" id="KW-0464">Manganese</keyword>
<dbReference type="GO" id="GO:0005975">
    <property type="term" value="P:carbohydrate metabolic process"/>
    <property type="evidence" value="ECO:0007669"/>
    <property type="project" value="InterPro"/>
</dbReference>
<dbReference type="EMBL" id="MPTW01000023">
    <property type="protein sequence ID" value="OME64881.1"/>
    <property type="molecule type" value="Genomic_DNA"/>
</dbReference>
<proteinExistence type="inferred from homology"/>
<comment type="cofactor">
    <cofactor evidence="10">
        <name>NAD(+)</name>
        <dbReference type="ChEBI" id="CHEBI:57540"/>
    </cofactor>
    <text evidence="10">Binds 1 NAD(+) per subunit.</text>
</comment>
<dbReference type="Proteomes" id="UP000187313">
    <property type="component" value="Unassembled WGS sequence"/>
</dbReference>
<keyword evidence="4 10" id="KW-0520">NAD</keyword>
<gene>
    <name evidence="12" type="ORF">BSK51_18815</name>
    <name evidence="13" type="ORF">BSK65_26580</name>
</gene>
<dbReference type="InterPro" id="IPR001088">
    <property type="entry name" value="Glyco_hydro_4"/>
</dbReference>
<dbReference type="GO" id="GO:0004553">
    <property type="term" value="F:hydrolase activity, hydrolyzing O-glycosyl compounds"/>
    <property type="evidence" value="ECO:0007669"/>
    <property type="project" value="InterPro"/>
</dbReference>
<comment type="caution">
    <text evidence="13">The sequence shown here is derived from an EMBL/GenBank/DDBJ whole genome shotgun (WGS) entry which is preliminary data.</text>
</comment>
<evidence type="ECO:0000256" key="5">
    <source>
        <dbReference type="ARBA" id="ARBA00023211"/>
    </source>
</evidence>
<dbReference type="GO" id="GO:0016616">
    <property type="term" value="F:oxidoreductase activity, acting on the CH-OH group of donors, NAD or NADP as acceptor"/>
    <property type="evidence" value="ECO:0007669"/>
    <property type="project" value="InterPro"/>
</dbReference>
<evidence type="ECO:0000256" key="7">
    <source>
        <dbReference type="PIRSR" id="PIRSR601088-2"/>
    </source>
</evidence>
<dbReference type="PRINTS" id="PR00732">
    <property type="entry name" value="GLHYDRLASE4"/>
</dbReference>
<feature type="binding site" evidence="8">
    <location>
        <position position="187"/>
    </location>
    <ligand>
        <name>Mn(2+)</name>
        <dbReference type="ChEBI" id="CHEBI:29035"/>
    </ligand>
</feature>
<dbReference type="PANTHER" id="PTHR32092:SF5">
    <property type="entry name" value="6-PHOSPHO-BETA-GLUCOSIDASE"/>
    <property type="match status" value="1"/>
</dbReference>
<feature type="binding site" evidence="7">
    <location>
        <position position="112"/>
    </location>
    <ligand>
        <name>substrate</name>
    </ligand>
</feature>
<dbReference type="Pfam" id="PF02056">
    <property type="entry name" value="Glyco_hydro_4"/>
    <property type="match status" value="1"/>
</dbReference>
<dbReference type="Gene3D" id="3.90.110.10">
    <property type="entry name" value="Lactate dehydrogenase/glycoside hydrolase, family 4, C-terminal"/>
    <property type="match status" value="1"/>
</dbReference>
<name>A0A1R0Z9E1_9BACL</name>
<keyword evidence="8" id="KW-0408">Iron</keyword>